<dbReference type="InterPro" id="IPR016181">
    <property type="entry name" value="Acyl_CoA_acyltransferase"/>
</dbReference>
<name>A0AA95ND90_9BURK</name>
<dbReference type="AlphaFoldDB" id="A0AA95ND90"/>
<gene>
    <name evidence="2" type="ORF">PFX98_13565</name>
</gene>
<evidence type="ECO:0000313" key="3">
    <source>
        <dbReference type="Proteomes" id="UP001177769"/>
    </source>
</evidence>
<dbReference type="RefSeq" id="WP_285231033.1">
    <property type="nucleotide sequence ID" value="NZ_CP116346.1"/>
</dbReference>
<dbReference type="KEGG" id="pais:PFX98_13565"/>
<evidence type="ECO:0000259" key="1">
    <source>
        <dbReference type="PROSITE" id="PS51186"/>
    </source>
</evidence>
<dbReference type="Gene3D" id="3.40.630.30">
    <property type="match status" value="1"/>
</dbReference>
<feature type="domain" description="N-acetyltransferase" evidence="1">
    <location>
        <begin position="1"/>
        <end position="165"/>
    </location>
</feature>
<dbReference type="InterPro" id="IPR000182">
    <property type="entry name" value="GNAT_dom"/>
</dbReference>
<dbReference type="PROSITE" id="PS51186">
    <property type="entry name" value="GNAT"/>
    <property type="match status" value="1"/>
</dbReference>
<organism evidence="2 3">
    <name type="scientific">Paucibacter sediminis</name>
    <dbReference type="NCBI Taxonomy" id="3019553"/>
    <lineage>
        <taxon>Bacteria</taxon>
        <taxon>Pseudomonadati</taxon>
        <taxon>Pseudomonadota</taxon>
        <taxon>Betaproteobacteria</taxon>
        <taxon>Burkholderiales</taxon>
        <taxon>Sphaerotilaceae</taxon>
        <taxon>Roseateles</taxon>
    </lineage>
</organism>
<keyword evidence="3" id="KW-1185">Reference proteome</keyword>
<proteinExistence type="predicted"/>
<dbReference type="Proteomes" id="UP001177769">
    <property type="component" value="Chromosome"/>
</dbReference>
<dbReference type="CDD" id="cd04301">
    <property type="entry name" value="NAT_SF"/>
    <property type="match status" value="1"/>
</dbReference>
<protein>
    <submittedName>
        <fullName evidence="2">GNAT family N-acetyltransferase</fullName>
    </submittedName>
</protein>
<reference evidence="2" key="1">
    <citation type="submission" date="2023-01" db="EMBL/GenBank/DDBJ databases">
        <title>Whole genome sequence of Paucibacter sp. S2-9 isolated from pond sediment.</title>
        <authorList>
            <person name="Jung J.Y."/>
        </authorList>
    </citation>
    <scope>NUCLEOTIDE SEQUENCE</scope>
    <source>
        <strain evidence="2">S2-9</strain>
    </source>
</reference>
<accession>A0AA95ND90</accession>
<dbReference type="GO" id="GO:0016747">
    <property type="term" value="F:acyltransferase activity, transferring groups other than amino-acyl groups"/>
    <property type="evidence" value="ECO:0007669"/>
    <property type="project" value="InterPro"/>
</dbReference>
<sequence>MNLRHLIRSNEEDLALAESIVLEAADYRLQTYGQFPGAADGASLFSCFPAECADDDRFLFAVVDHKTSVGLLQVARGYPAPDIAHIGLLLLRPQQRRRHIGCQAVEHLAHKLRTWKGVTHMQLGVLTSNTTAIRFWQHCGFVTTASECREPGFLSSGNVMVRALKAKPVCKGGRCEISADHAHARHLAAVMR</sequence>
<dbReference type="Pfam" id="PF00583">
    <property type="entry name" value="Acetyltransf_1"/>
    <property type="match status" value="1"/>
</dbReference>
<dbReference type="EMBL" id="CP116346">
    <property type="protein sequence ID" value="WIT09963.1"/>
    <property type="molecule type" value="Genomic_DNA"/>
</dbReference>
<evidence type="ECO:0000313" key="2">
    <source>
        <dbReference type="EMBL" id="WIT09963.1"/>
    </source>
</evidence>
<dbReference type="SUPFAM" id="SSF55729">
    <property type="entry name" value="Acyl-CoA N-acyltransferases (Nat)"/>
    <property type="match status" value="1"/>
</dbReference>